<dbReference type="SMART" id="SM00858">
    <property type="entry name" value="SAF"/>
    <property type="match status" value="1"/>
</dbReference>
<reference evidence="4 5" key="1">
    <citation type="submission" date="2017-11" db="EMBL/GenBank/DDBJ databases">
        <title>Comparitive Functional Genomics of Dry Heat Resistant strains isolated from the Viking Spacecraft.</title>
        <authorList>
            <person name="Seuylemezian A."/>
            <person name="Cooper K."/>
            <person name="Vaishampayan P."/>
        </authorList>
    </citation>
    <scope>NUCLEOTIDE SEQUENCE [LARGE SCALE GENOMIC DNA]</scope>
    <source>
        <strain evidence="4 5">V32-6</strain>
    </source>
</reference>
<dbReference type="InterPro" id="IPR048332">
    <property type="entry name" value="GD_AH_C"/>
</dbReference>
<accession>A0A2N5H9S3</accession>
<dbReference type="InterPro" id="IPR052172">
    <property type="entry name" value="UxaA_altronate/galactarate_dh"/>
</dbReference>
<keyword evidence="5" id="KW-1185">Reference proteome</keyword>
<dbReference type="Pfam" id="PF04295">
    <property type="entry name" value="GD_AH_second"/>
    <property type="match status" value="1"/>
</dbReference>
<sequence>MSKVVQLHSKDDVVISLHEVHKGEKLQIQIDEKDLFHINILDDIPKGHKILVRPVKKGEDVLKFGYSIGKAKRDLSVGEWVHTHNLETGLKGILDYTYEPVSPQGGREKSEHTFQGYIRENGEAGIRNEIWIINTVGCINKTCELLAKMAHESFKDRGIDGIYHFPHPFGCSQLGDDLSNTQKLLASLVHHPNAAGVLVVGLGCENNQIEYFKEVIGVYPPDRIKFMKSQEVEDELNVGLGLIEELVGYAERFKRQPVPVSKLKVGLKCGGSDGFSGITANPLVGAVSDLIVADGGTTILTEVPEMFGAETILMSRAENEETFDKIVHLVNDFKQYFIRHDQEIYENPSPGNKAGGISTLEEKSLGCTQKGGHALVVDVSSYGERVVKPGLNLINAPGNDLVSVTALAAAGAHIVLFTTGRGTPFGGPVPTMKIATNSDLANRKRNWIDYNAGQLIEGKSMDELKADLFQYILAIASGEKKTNNERFGFKEISIFKDGVIL</sequence>
<dbReference type="InterPro" id="IPR007392">
    <property type="entry name" value="GD_AH_second"/>
</dbReference>
<keyword evidence="4" id="KW-0378">Hydrolase</keyword>
<evidence type="ECO:0000256" key="1">
    <source>
        <dbReference type="ARBA" id="ARBA00010986"/>
    </source>
</evidence>
<dbReference type="GO" id="GO:0016829">
    <property type="term" value="F:lyase activity"/>
    <property type="evidence" value="ECO:0007669"/>
    <property type="project" value="UniProtKB-KW"/>
</dbReference>
<comment type="similarity">
    <text evidence="1">Belongs to the UxaA family.</text>
</comment>
<dbReference type="OrthoDB" id="9804574at2"/>
<dbReference type="RefSeq" id="WP_101650170.1">
    <property type="nucleotide sequence ID" value="NZ_PGVE01000078.1"/>
</dbReference>
<dbReference type="EMBL" id="PGVE01000078">
    <property type="protein sequence ID" value="PLS02240.1"/>
    <property type="molecule type" value="Genomic_DNA"/>
</dbReference>
<dbReference type="PANTHER" id="PTHR30536">
    <property type="entry name" value="ALTRONATE/GALACTARATE DEHYDRATASE"/>
    <property type="match status" value="1"/>
</dbReference>
<comment type="caution">
    <text evidence="4">The sequence shown here is derived from an EMBL/GenBank/DDBJ whole genome shotgun (WGS) entry which is preliminary data.</text>
</comment>
<dbReference type="InterPro" id="IPR013974">
    <property type="entry name" value="SAF"/>
</dbReference>
<evidence type="ECO:0000256" key="2">
    <source>
        <dbReference type="ARBA" id="ARBA00023239"/>
    </source>
</evidence>
<name>A0A2N5H9S3_9BACI</name>
<dbReference type="Proteomes" id="UP000234950">
    <property type="component" value="Unassembled WGS sequence"/>
</dbReference>
<evidence type="ECO:0000313" key="4">
    <source>
        <dbReference type="EMBL" id="PLS02240.1"/>
    </source>
</evidence>
<proteinExistence type="inferred from homology"/>
<gene>
    <name evidence="4" type="ORF">CVD27_21085</name>
</gene>
<dbReference type="CDD" id="cd11613">
    <property type="entry name" value="SAF_AH_GD"/>
    <property type="match status" value="1"/>
</dbReference>
<dbReference type="GO" id="GO:0016787">
    <property type="term" value="F:hydrolase activity"/>
    <property type="evidence" value="ECO:0007669"/>
    <property type="project" value="UniProtKB-KW"/>
</dbReference>
<dbReference type="Gene3D" id="2.30.130.110">
    <property type="match status" value="1"/>
</dbReference>
<dbReference type="AlphaFoldDB" id="A0A2N5H9S3"/>
<dbReference type="PANTHER" id="PTHR30536:SF5">
    <property type="entry name" value="ALTRONATE DEHYDRATASE"/>
    <property type="match status" value="1"/>
</dbReference>
<dbReference type="InterPro" id="IPR044144">
    <property type="entry name" value="SAF_UxaA/GarD"/>
</dbReference>
<dbReference type="Pfam" id="PF20629">
    <property type="entry name" value="GD_AH_C"/>
    <property type="match status" value="1"/>
</dbReference>
<evidence type="ECO:0000313" key="5">
    <source>
        <dbReference type="Proteomes" id="UP000234950"/>
    </source>
</evidence>
<protein>
    <submittedName>
        <fullName evidence="4">Altronate hydrolase</fullName>
    </submittedName>
</protein>
<feature type="domain" description="SAF" evidence="3">
    <location>
        <begin position="11"/>
        <end position="87"/>
    </location>
</feature>
<organism evidence="4 5">
    <name type="scientific">Neobacillus cucumis</name>
    <dbReference type="NCBI Taxonomy" id="1740721"/>
    <lineage>
        <taxon>Bacteria</taxon>
        <taxon>Bacillati</taxon>
        <taxon>Bacillota</taxon>
        <taxon>Bacilli</taxon>
        <taxon>Bacillales</taxon>
        <taxon>Bacillaceae</taxon>
        <taxon>Neobacillus</taxon>
    </lineage>
</organism>
<dbReference type="GO" id="GO:0019698">
    <property type="term" value="P:D-galacturonate catabolic process"/>
    <property type="evidence" value="ECO:0007669"/>
    <property type="project" value="TreeGrafter"/>
</dbReference>
<evidence type="ECO:0000259" key="3">
    <source>
        <dbReference type="SMART" id="SM00858"/>
    </source>
</evidence>
<keyword evidence="2" id="KW-0456">Lyase</keyword>